<gene>
    <name evidence="1" type="ORF">CLUP02_00394</name>
</gene>
<keyword evidence="2" id="KW-1185">Reference proteome</keyword>
<dbReference type="Proteomes" id="UP000830671">
    <property type="component" value="Chromosome 1"/>
</dbReference>
<organism evidence="1 2">
    <name type="scientific">Colletotrichum lupini</name>
    <dbReference type="NCBI Taxonomy" id="145971"/>
    <lineage>
        <taxon>Eukaryota</taxon>
        <taxon>Fungi</taxon>
        <taxon>Dikarya</taxon>
        <taxon>Ascomycota</taxon>
        <taxon>Pezizomycotina</taxon>
        <taxon>Sordariomycetes</taxon>
        <taxon>Hypocreomycetidae</taxon>
        <taxon>Glomerellales</taxon>
        <taxon>Glomerellaceae</taxon>
        <taxon>Colletotrichum</taxon>
        <taxon>Colletotrichum acutatum species complex</taxon>
    </lineage>
</organism>
<evidence type="ECO:0000313" key="2">
    <source>
        <dbReference type="Proteomes" id="UP000830671"/>
    </source>
</evidence>
<proteinExistence type="predicted"/>
<dbReference type="RefSeq" id="XP_049135401.1">
    <property type="nucleotide sequence ID" value="XM_049279444.1"/>
</dbReference>
<protein>
    <submittedName>
        <fullName evidence="1">Uncharacterized protein</fullName>
    </submittedName>
</protein>
<dbReference type="KEGG" id="clup:CLUP02_00394"/>
<reference evidence="1" key="1">
    <citation type="journal article" date="2021" name="Mol. Plant Microbe Interact.">
        <title>Complete Genome Sequence of the Plant-Pathogenic Fungus Colletotrichum lupini.</title>
        <authorList>
            <person name="Baroncelli R."/>
            <person name="Pensec F."/>
            <person name="Da Lio D."/>
            <person name="Boufleur T."/>
            <person name="Vicente I."/>
            <person name="Sarrocco S."/>
            <person name="Picot A."/>
            <person name="Baraldi E."/>
            <person name="Sukno S."/>
            <person name="Thon M."/>
            <person name="Le Floch G."/>
        </authorList>
    </citation>
    <scope>NUCLEOTIDE SEQUENCE</scope>
    <source>
        <strain evidence="1">IMI 504893</strain>
    </source>
</reference>
<name>A0A9Q8W706_9PEZI</name>
<dbReference type="GeneID" id="73334454"/>
<dbReference type="AlphaFoldDB" id="A0A9Q8W706"/>
<accession>A0A9Q8W706</accession>
<evidence type="ECO:0000313" key="1">
    <source>
        <dbReference type="EMBL" id="UQC73748.1"/>
    </source>
</evidence>
<dbReference type="EMBL" id="CP019471">
    <property type="protein sequence ID" value="UQC73748.1"/>
    <property type="molecule type" value="Genomic_DNA"/>
</dbReference>
<sequence length="134" mass="14607">MSRCNNYMGALLGDSNSPTEPTVLKIALFVLSSHMGIGSQAMPSVRYCVSDADSYRVVSPYSMVDEPPSIMLTGALLHHNHCLHDYSSLPNSPFSRLTTVPTARKLRNGLGGKDSCVDHCFACPKDFVLTSLRE</sequence>